<protein>
    <recommendedName>
        <fullName evidence="4">Zinc-finger domain-containing protein</fullName>
    </recommendedName>
</protein>
<evidence type="ECO:0000313" key="3">
    <source>
        <dbReference type="Proteomes" id="UP000318538"/>
    </source>
</evidence>
<sequence length="458" mass="52627">MMTATIADDMPLDPDDELLVAYLDGELERSDRTALENRLLDDETLRVRLQELQSGWDMLEALPSEAPNTKLVETTLELVVADLVKHSPPKRSWLNRYRFPLGVAASCVIAIGLAVIVTQWVNRARFNHELRGLAIAESLDAYKYDVDLDLMRQLSRDQEWLHMVHASRSLDGVTEEPVSIADIPLDEREAAITALPVEQRSPLFSRWERYNQLDPPTRKKIQSLADVVAQQTDAEQLLDTMRAYAVWRESLPTKLVDAIEGSQGQSQRDAINQGINETMISISEQSSRKLSDETIERIYFALRKILDRRLQKLTASQKTDYAEYEQRFGGGRGVDWFLLFVLFGHSSERSEKIPAPKFLPDREHLRSDELDYIRLILSDNDLETLRVSTGGDALLNTMMLTTWAEEAIRRKSPRPRRNRESSLEKYLEMPSDRRDEFELLPPDRMLEELSKPWGRFSG</sequence>
<organism evidence="2 3">
    <name type="scientific">Rubripirellula lacrimiformis</name>
    <dbReference type="NCBI Taxonomy" id="1930273"/>
    <lineage>
        <taxon>Bacteria</taxon>
        <taxon>Pseudomonadati</taxon>
        <taxon>Planctomycetota</taxon>
        <taxon>Planctomycetia</taxon>
        <taxon>Pirellulales</taxon>
        <taxon>Pirellulaceae</taxon>
        <taxon>Rubripirellula</taxon>
    </lineage>
</organism>
<evidence type="ECO:0000313" key="2">
    <source>
        <dbReference type="EMBL" id="QDT06363.1"/>
    </source>
</evidence>
<keyword evidence="1" id="KW-0472">Membrane</keyword>
<reference evidence="2 3" key="1">
    <citation type="submission" date="2019-02" db="EMBL/GenBank/DDBJ databases">
        <title>Deep-cultivation of Planctomycetes and their phenomic and genomic characterization uncovers novel biology.</title>
        <authorList>
            <person name="Wiegand S."/>
            <person name="Jogler M."/>
            <person name="Boedeker C."/>
            <person name="Pinto D."/>
            <person name="Vollmers J."/>
            <person name="Rivas-Marin E."/>
            <person name="Kohn T."/>
            <person name="Peeters S.H."/>
            <person name="Heuer A."/>
            <person name="Rast P."/>
            <person name="Oberbeckmann S."/>
            <person name="Bunk B."/>
            <person name="Jeske O."/>
            <person name="Meyerdierks A."/>
            <person name="Storesund J.E."/>
            <person name="Kallscheuer N."/>
            <person name="Luecker S."/>
            <person name="Lage O.M."/>
            <person name="Pohl T."/>
            <person name="Merkel B.J."/>
            <person name="Hornburger P."/>
            <person name="Mueller R.-W."/>
            <person name="Bruemmer F."/>
            <person name="Labrenz M."/>
            <person name="Spormann A.M."/>
            <person name="Op den Camp H."/>
            <person name="Overmann J."/>
            <person name="Amann R."/>
            <person name="Jetten M.S.M."/>
            <person name="Mascher T."/>
            <person name="Medema M.H."/>
            <person name="Devos D.P."/>
            <person name="Kaster A.-K."/>
            <person name="Ovreas L."/>
            <person name="Rohde M."/>
            <person name="Galperin M.Y."/>
            <person name="Jogler C."/>
        </authorList>
    </citation>
    <scope>NUCLEOTIDE SEQUENCE [LARGE SCALE GENOMIC DNA]</scope>
    <source>
        <strain evidence="2 3">K22_7</strain>
    </source>
</reference>
<evidence type="ECO:0008006" key="4">
    <source>
        <dbReference type="Google" id="ProtNLM"/>
    </source>
</evidence>
<dbReference type="KEGG" id="rlc:K227x_47720"/>
<evidence type="ECO:0000256" key="1">
    <source>
        <dbReference type="SAM" id="Phobius"/>
    </source>
</evidence>
<dbReference type="Proteomes" id="UP000318538">
    <property type="component" value="Chromosome"/>
</dbReference>
<name>A0A517NH22_9BACT</name>
<dbReference type="AlphaFoldDB" id="A0A517NH22"/>
<accession>A0A517NH22</accession>
<keyword evidence="1" id="KW-1133">Transmembrane helix</keyword>
<dbReference type="RefSeq" id="WP_145172949.1">
    <property type="nucleotide sequence ID" value="NZ_CP036525.1"/>
</dbReference>
<feature type="transmembrane region" description="Helical" evidence="1">
    <location>
        <begin position="99"/>
        <end position="121"/>
    </location>
</feature>
<proteinExistence type="predicted"/>
<keyword evidence="1" id="KW-0812">Transmembrane</keyword>
<dbReference type="EMBL" id="CP036525">
    <property type="protein sequence ID" value="QDT06363.1"/>
    <property type="molecule type" value="Genomic_DNA"/>
</dbReference>
<dbReference type="OrthoDB" id="268061at2"/>
<keyword evidence="3" id="KW-1185">Reference proteome</keyword>
<gene>
    <name evidence="2" type="ORF">K227x_47720</name>
</gene>